<evidence type="ECO:0000313" key="3">
    <source>
        <dbReference type="Proteomes" id="UP001304300"/>
    </source>
</evidence>
<dbReference type="SUPFAM" id="SSF52317">
    <property type="entry name" value="Class I glutamine amidotransferase-like"/>
    <property type="match status" value="1"/>
</dbReference>
<dbReference type="RefSeq" id="WP_317835771.1">
    <property type="nucleotide sequence ID" value="NZ_CP136920.1"/>
</dbReference>
<dbReference type="KEGG" id="puo:RZN69_09015"/>
<accession>A0AAQ3LG59</accession>
<reference evidence="2 3" key="1">
    <citation type="submission" date="2023-10" db="EMBL/GenBank/DDBJ databases">
        <title>Rubellicoccus peritrichatus gen. nov., sp. nov., isolated from an algae of coral reef tank.</title>
        <authorList>
            <person name="Luo J."/>
        </authorList>
    </citation>
    <scope>NUCLEOTIDE SEQUENCE [LARGE SCALE GENOMIC DNA]</scope>
    <source>
        <strain evidence="2 3">CR14</strain>
    </source>
</reference>
<gene>
    <name evidence="2" type="ORF">RZN69_09015</name>
</gene>
<evidence type="ECO:0000259" key="1">
    <source>
        <dbReference type="Pfam" id="PF06283"/>
    </source>
</evidence>
<dbReference type="EMBL" id="CP136920">
    <property type="protein sequence ID" value="WOO43228.1"/>
    <property type="molecule type" value="Genomic_DNA"/>
</dbReference>
<protein>
    <submittedName>
        <fullName evidence="2">ThuA domain-containing protein</fullName>
    </submittedName>
</protein>
<sequence>MKSALIVYGGWDGHQPEETSKIVSEALSGREFSVSMETDLDVFLDQDRLRQFDLIIPNWTMGNMTFEQGKSLKEVIESGIGLAGWHGGAGDAFRDNCEFQIMIGGQFVGHPGNMKDYTVDIINPDHEITKGLSSFPMHSEQYYMHIDPAVEVIAATKVNQPTDPWLEGTTMPVAWVRPWGKARVFYSALGHDPSEFKGDCLELLLRGLTWAAK</sequence>
<organism evidence="2 3">
    <name type="scientific">Rubellicoccus peritrichatus</name>
    <dbReference type="NCBI Taxonomy" id="3080537"/>
    <lineage>
        <taxon>Bacteria</taxon>
        <taxon>Pseudomonadati</taxon>
        <taxon>Verrucomicrobiota</taxon>
        <taxon>Opitutia</taxon>
        <taxon>Puniceicoccales</taxon>
        <taxon>Cerasicoccaceae</taxon>
        <taxon>Rubellicoccus</taxon>
    </lineage>
</organism>
<dbReference type="InterPro" id="IPR029062">
    <property type="entry name" value="Class_I_gatase-like"/>
</dbReference>
<evidence type="ECO:0000313" key="2">
    <source>
        <dbReference type="EMBL" id="WOO43228.1"/>
    </source>
</evidence>
<dbReference type="InterPro" id="IPR029010">
    <property type="entry name" value="ThuA-like"/>
</dbReference>
<dbReference type="AlphaFoldDB" id="A0AAQ3LG59"/>
<dbReference type="Proteomes" id="UP001304300">
    <property type="component" value="Chromosome"/>
</dbReference>
<dbReference type="PANTHER" id="PTHR40469:SF2">
    <property type="entry name" value="GALACTOSE-BINDING DOMAIN-LIKE SUPERFAMILY PROTEIN"/>
    <property type="match status" value="1"/>
</dbReference>
<keyword evidence="3" id="KW-1185">Reference proteome</keyword>
<feature type="domain" description="ThuA-like" evidence="1">
    <location>
        <begin position="4"/>
        <end position="211"/>
    </location>
</feature>
<name>A0AAQ3LG59_9BACT</name>
<dbReference type="PANTHER" id="PTHR40469">
    <property type="entry name" value="SECRETED GLYCOSYL HYDROLASE"/>
    <property type="match status" value="1"/>
</dbReference>
<dbReference type="Pfam" id="PF06283">
    <property type="entry name" value="ThuA"/>
    <property type="match status" value="1"/>
</dbReference>
<proteinExistence type="predicted"/>
<dbReference type="Gene3D" id="3.40.50.880">
    <property type="match status" value="1"/>
</dbReference>